<dbReference type="PANTHER" id="PTHR30535">
    <property type="entry name" value="VITAMIN B12-BINDING PROTEIN"/>
    <property type="match status" value="1"/>
</dbReference>
<dbReference type="PROSITE" id="PS51257">
    <property type="entry name" value="PROKAR_LIPOPROTEIN"/>
    <property type="match status" value="1"/>
</dbReference>
<proteinExistence type="predicted"/>
<dbReference type="Proteomes" id="UP000077552">
    <property type="component" value="Unassembled WGS sequence"/>
</dbReference>
<reference evidence="2 3" key="1">
    <citation type="submission" date="2016-05" db="EMBL/GenBank/DDBJ databases">
        <title>Genome sequencing of Vitellibacter soesokkakensis RSSK-12.</title>
        <authorList>
            <person name="Thevarajoo S."/>
            <person name="Selvaratnam C."/>
            <person name="Goh K.M."/>
            <person name="Chan K.-G."/>
            <person name="Chong C.S."/>
        </authorList>
    </citation>
    <scope>NUCLEOTIDE SEQUENCE [LARGE SCALE GENOMIC DNA]</scope>
    <source>
        <strain evidence="2 3">RSSK-12</strain>
    </source>
</reference>
<evidence type="ECO:0000259" key="1">
    <source>
        <dbReference type="PROSITE" id="PS50983"/>
    </source>
</evidence>
<keyword evidence="3" id="KW-1185">Reference proteome</keyword>
<dbReference type="SUPFAM" id="SSF53807">
    <property type="entry name" value="Helical backbone' metal receptor"/>
    <property type="match status" value="1"/>
</dbReference>
<dbReference type="GO" id="GO:0071281">
    <property type="term" value="P:cellular response to iron ion"/>
    <property type="evidence" value="ECO:0007669"/>
    <property type="project" value="TreeGrafter"/>
</dbReference>
<evidence type="ECO:0000313" key="2">
    <source>
        <dbReference type="EMBL" id="OAD92674.1"/>
    </source>
</evidence>
<feature type="domain" description="Fe/B12 periplasmic-binding" evidence="1">
    <location>
        <begin position="96"/>
        <end position="368"/>
    </location>
</feature>
<dbReference type="Pfam" id="PF01497">
    <property type="entry name" value="Peripla_BP_2"/>
    <property type="match status" value="1"/>
</dbReference>
<dbReference type="EMBL" id="LXIE01000001">
    <property type="protein sequence ID" value="OAD92674.1"/>
    <property type="molecule type" value="Genomic_DNA"/>
</dbReference>
<dbReference type="InterPro" id="IPR002491">
    <property type="entry name" value="ABC_transptr_periplasmic_BD"/>
</dbReference>
<dbReference type="PROSITE" id="PS50983">
    <property type="entry name" value="FE_B12_PBP"/>
    <property type="match status" value="1"/>
</dbReference>
<dbReference type="Gene3D" id="3.40.50.1980">
    <property type="entry name" value="Nitrogenase molybdenum iron protein domain"/>
    <property type="match status" value="2"/>
</dbReference>
<dbReference type="PANTHER" id="PTHR30535:SF34">
    <property type="entry name" value="MOLYBDATE-BINDING PROTEIN MOLA"/>
    <property type="match status" value="1"/>
</dbReference>
<organism evidence="2 3">
    <name type="scientific">Aequorivita soesokkakensis</name>
    <dbReference type="NCBI Taxonomy" id="1385699"/>
    <lineage>
        <taxon>Bacteria</taxon>
        <taxon>Pseudomonadati</taxon>
        <taxon>Bacteroidota</taxon>
        <taxon>Flavobacteriia</taxon>
        <taxon>Flavobacteriales</taxon>
        <taxon>Flavobacteriaceae</taxon>
        <taxon>Aequorivita</taxon>
    </lineage>
</organism>
<dbReference type="AlphaFoldDB" id="A0A1A9LID4"/>
<accession>A0A1A9LID4</accession>
<comment type="caution">
    <text evidence="2">The sequence shown here is derived from an EMBL/GenBank/DDBJ whole genome shotgun (WGS) entry which is preliminary data.</text>
</comment>
<dbReference type="RefSeq" id="WP_068760663.1">
    <property type="nucleotide sequence ID" value="NZ_LXIE01000001.1"/>
</dbReference>
<gene>
    <name evidence="2" type="ORF">A7A78_01835</name>
</gene>
<dbReference type="OrthoDB" id="9812528at2"/>
<name>A0A1A9LID4_9FLAO</name>
<sequence length="381" mass="42673">MQKIVFFFSFFIIFTACKNNGDTIKTKKSENPKRKMIDIKYAEGFEIEDLGDLKIITLKNPWPGTEKTFKYGIVNEGVILDYLGALDAVVQKPIKKIVVTSTTHIPSLEMLGEAERLVGFPNLDYISSEKTRQLISDGKITELGKNEDINTEILIDLAPDAVIGFAIDGNNSTFATIEKTGIPVLYNSDWTETSPLGKAEWIKFFGVLFNKEKEADSIFKTIETEYLSAKKLASEAKETPTVISGAMYKDVWYLPQGDSWGAQFIADANGDYLWKDSKGTGGLSLSLESVLDKGHDAEVWIGPGQFTTLEEMKNANNAYTQFAAFKTNNVYSYSLKKGKTGGVIYFELAPNRPDLVLKDLIKILHPELLTEHELYFFDKLK</sequence>
<dbReference type="InterPro" id="IPR050902">
    <property type="entry name" value="ABC_Transporter_SBP"/>
</dbReference>
<dbReference type="STRING" id="1385699.A7A78_01835"/>
<protein>
    <submittedName>
        <fullName evidence="2">ABC transporter substrate-binding protein</fullName>
    </submittedName>
</protein>
<evidence type="ECO:0000313" key="3">
    <source>
        <dbReference type="Proteomes" id="UP000077552"/>
    </source>
</evidence>